<evidence type="ECO:0000256" key="4">
    <source>
        <dbReference type="ARBA" id="ARBA00022989"/>
    </source>
</evidence>
<comment type="similarity">
    <text evidence="6">Belongs to the YccS/YhfK family.</text>
</comment>
<keyword evidence="2" id="KW-1003">Cell membrane</keyword>
<evidence type="ECO:0000256" key="5">
    <source>
        <dbReference type="ARBA" id="ARBA00023136"/>
    </source>
</evidence>
<dbReference type="PANTHER" id="PTHR30509">
    <property type="entry name" value="P-HYDROXYBENZOIC ACID EFFLUX PUMP SUBUNIT-RELATED"/>
    <property type="match status" value="1"/>
</dbReference>
<dbReference type="PANTHER" id="PTHR30509:SF9">
    <property type="entry name" value="MULTIDRUG RESISTANCE PROTEIN MDTO"/>
    <property type="match status" value="1"/>
</dbReference>
<evidence type="ECO:0000256" key="1">
    <source>
        <dbReference type="ARBA" id="ARBA00004651"/>
    </source>
</evidence>
<evidence type="ECO:0000256" key="3">
    <source>
        <dbReference type="ARBA" id="ARBA00022692"/>
    </source>
</evidence>
<keyword evidence="4 7" id="KW-1133">Transmembrane helix</keyword>
<reference evidence="10" key="1">
    <citation type="journal article" date="2019" name="Int. J. Syst. Evol. Microbiol.">
        <title>The Global Catalogue of Microorganisms (GCM) 10K type strain sequencing project: providing services to taxonomists for standard genome sequencing and annotation.</title>
        <authorList>
            <consortium name="The Broad Institute Genomics Platform"/>
            <consortium name="The Broad Institute Genome Sequencing Center for Infectious Disease"/>
            <person name="Wu L."/>
            <person name="Ma J."/>
        </authorList>
    </citation>
    <scope>NUCLEOTIDE SEQUENCE [LARGE SCALE GENOMIC DNA]</scope>
    <source>
        <strain evidence="10">CGMCC 1.12471</strain>
    </source>
</reference>
<dbReference type="Proteomes" id="UP001597347">
    <property type="component" value="Unassembled WGS sequence"/>
</dbReference>
<feature type="transmembrane region" description="Helical" evidence="7">
    <location>
        <begin position="66"/>
        <end position="85"/>
    </location>
</feature>
<accession>A0ABW4LIS8</accession>
<feature type="transmembrane region" description="Helical" evidence="7">
    <location>
        <begin position="129"/>
        <end position="159"/>
    </location>
</feature>
<name>A0ABW4LIS8_9MICO</name>
<gene>
    <name evidence="9" type="ORF">ACFSBI_15690</name>
</gene>
<evidence type="ECO:0000259" key="8">
    <source>
        <dbReference type="Pfam" id="PF13515"/>
    </source>
</evidence>
<feature type="domain" description="Integral membrane bound transporter" evidence="8">
    <location>
        <begin position="87"/>
        <end position="208"/>
    </location>
</feature>
<feature type="transmembrane region" description="Helical" evidence="7">
    <location>
        <begin position="97"/>
        <end position="117"/>
    </location>
</feature>
<protein>
    <submittedName>
        <fullName evidence="9">FUSC family protein</fullName>
    </submittedName>
</protein>
<dbReference type="RefSeq" id="WP_377936585.1">
    <property type="nucleotide sequence ID" value="NZ_JBHUEA010000037.1"/>
</dbReference>
<proteinExistence type="inferred from homology"/>
<keyword evidence="3 7" id="KW-0812">Transmembrane</keyword>
<feature type="non-terminal residue" evidence="9">
    <location>
        <position position="1"/>
    </location>
</feature>
<keyword evidence="10" id="KW-1185">Reference proteome</keyword>
<dbReference type="InterPro" id="IPR049453">
    <property type="entry name" value="Memb_transporter_dom"/>
</dbReference>
<feature type="transmembrane region" description="Helical" evidence="7">
    <location>
        <begin position="165"/>
        <end position="183"/>
    </location>
</feature>
<feature type="transmembrane region" description="Helical" evidence="7">
    <location>
        <begin position="195"/>
        <end position="213"/>
    </location>
</feature>
<evidence type="ECO:0000256" key="2">
    <source>
        <dbReference type="ARBA" id="ARBA00022475"/>
    </source>
</evidence>
<evidence type="ECO:0000313" key="9">
    <source>
        <dbReference type="EMBL" id="MFD1722992.1"/>
    </source>
</evidence>
<evidence type="ECO:0000313" key="10">
    <source>
        <dbReference type="Proteomes" id="UP001597347"/>
    </source>
</evidence>
<evidence type="ECO:0000256" key="6">
    <source>
        <dbReference type="ARBA" id="ARBA00043993"/>
    </source>
</evidence>
<comment type="caution">
    <text evidence="9">The sequence shown here is derived from an EMBL/GenBank/DDBJ whole genome shotgun (WGS) entry which is preliminary data.</text>
</comment>
<organism evidence="9 10">
    <name type="scientific">Amnibacterium endophyticum</name>
    <dbReference type="NCBI Taxonomy" id="2109337"/>
    <lineage>
        <taxon>Bacteria</taxon>
        <taxon>Bacillati</taxon>
        <taxon>Actinomycetota</taxon>
        <taxon>Actinomycetes</taxon>
        <taxon>Micrococcales</taxon>
        <taxon>Microbacteriaceae</taxon>
        <taxon>Amnibacterium</taxon>
    </lineage>
</organism>
<dbReference type="Pfam" id="PF13515">
    <property type="entry name" value="FUSC_2"/>
    <property type="match status" value="1"/>
</dbReference>
<dbReference type="EMBL" id="JBHUEA010000037">
    <property type="protein sequence ID" value="MFD1722992.1"/>
    <property type="molecule type" value="Genomic_DNA"/>
</dbReference>
<keyword evidence="5 7" id="KW-0472">Membrane</keyword>
<comment type="subcellular location">
    <subcellularLocation>
        <location evidence="1">Cell membrane</location>
        <topology evidence="1">Multi-pass membrane protein</topology>
    </subcellularLocation>
</comment>
<sequence>GGLTTRLRTIAAGVARGRPLRAEPAREARTSTDAALAQIERALGSRARPDGAPPRRRRGAGLTDRLLGRSTAVFAVRLALCLGIAEALRSVLPLPHPYWLLLTVAVVLKPDLGSVFARGLQRTVGTLVGVLLGTAVLAVVPPGPLLLVPITALAFAFPYAAARNYGMLATFITPLVLILVELAGGPVRGLAAGRLLDTLLGAAIVLLVGYLPWPSTWRPRLGLAFTRTVEVLTGYAAVAVVHEDGPAGPARRRAFAALQNLRGDLQSALAEPPPASRAAAAWWPVLGALEQVADDLRGADLVGADLERRREDTRQVVEALRAIGVAMQAGRPARALPVPADGPLAAVGQDLRELRALLAGPLDVPRRATRRRSRPATG</sequence>
<evidence type="ECO:0000256" key="7">
    <source>
        <dbReference type="SAM" id="Phobius"/>
    </source>
</evidence>